<proteinExistence type="predicted"/>
<dbReference type="GO" id="GO:0005829">
    <property type="term" value="C:cytosol"/>
    <property type="evidence" value="ECO:0007669"/>
    <property type="project" value="TreeGrafter"/>
</dbReference>
<keyword evidence="2" id="KW-0812">Transmembrane</keyword>
<dbReference type="InterPro" id="IPR002641">
    <property type="entry name" value="PNPLA_dom"/>
</dbReference>
<protein>
    <submittedName>
        <fullName evidence="4">Patatin-like phospholipase</fullName>
    </submittedName>
</protein>
<dbReference type="Gene3D" id="3.40.1090.10">
    <property type="entry name" value="Cytosolic phospholipase A2 catalytic domain"/>
    <property type="match status" value="1"/>
</dbReference>
<dbReference type="PANTHER" id="PTHR10728:SF40">
    <property type="entry name" value="PATATIN FAMILY PROTEIN"/>
    <property type="match status" value="1"/>
</dbReference>
<evidence type="ECO:0000259" key="3">
    <source>
        <dbReference type="Pfam" id="PF01734"/>
    </source>
</evidence>
<dbReference type="AlphaFoldDB" id="A0A158FEB6"/>
<dbReference type="OrthoDB" id="100544at2"/>
<feature type="transmembrane region" description="Helical" evidence="2">
    <location>
        <begin position="564"/>
        <end position="590"/>
    </location>
</feature>
<dbReference type="Pfam" id="PF01734">
    <property type="entry name" value="Patatin"/>
    <property type="match status" value="1"/>
</dbReference>
<keyword evidence="2" id="KW-0472">Membrane</keyword>
<dbReference type="GO" id="GO:0004623">
    <property type="term" value="F:phospholipase A2 activity"/>
    <property type="evidence" value="ECO:0007669"/>
    <property type="project" value="TreeGrafter"/>
</dbReference>
<feature type="transmembrane region" description="Helical" evidence="2">
    <location>
        <begin position="317"/>
        <end position="346"/>
    </location>
</feature>
<gene>
    <name evidence="4" type="ORF">AWB69_01058</name>
</gene>
<accession>A0A158FEB6</accession>
<dbReference type="InterPro" id="IPR016035">
    <property type="entry name" value="Acyl_Trfase/lysoPLipase"/>
</dbReference>
<feature type="transmembrane region" description="Helical" evidence="2">
    <location>
        <begin position="471"/>
        <end position="490"/>
    </location>
</feature>
<name>A0A158FEB6_9BURK</name>
<feature type="transmembrane region" description="Helical" evidence="2">
    <location>
        <begin position="200"/>
        <end position="225"/>
    </location>
</feature>
<dbReference type="PANTHER" id="PTHR10728">
    <property type="entry name" value="CYTOSOLIC PHOSPHOLIPASE A2"/>
    <property type="match status" value="1"/>
</dbReference>
<evidence type="ECO:0000313" key="4">
    <source>
        <dbReference type="EMBL" id="SAL18276.1"/>
    </source>
</evidence>
<evidence type="ECO:0000256" key="1">
    <source>
        <dbReference type="ARBA" id="ARBA00023098"/>
    </source>
</evidence>
<feature type="transmembrane region" description="Helical" evidence="2">
    <location>
        <begin position="245"/>
        <end position="263"/>
    </location>
</feature>
<evidence type="ECO:0000256" key="2">
    <source>
        <dbReference type="SAM" id="Phobius"/>
    </source>
</evidence>
<feature type="transmembrane region" description="Helical" evidence="2">
    <location>
        <begin position="275"/>
        <end position="297"/>
    </location>
</feature>
<feature type="transmembrane region" description="Helical" evidence="2">
    <location>
        <begin position="510"/>
        <end position="531"/>
    </location>
</feature>
<dbReference type="RefSeq" id="WP_062082844.1">
    <property type="nucleotide sequence ID" value="NZ_FCOK02000004.1"/>
</dbReference>
<sequence>MLNLIACLFGRRVPAKRRSLLPAAPPAANAEDHSSSTLPPDFIGIEIAQARRHRQAVGLDPLPDEHSGNLHDAAGIPGLAISGGGIRSAVFSLGVLQAMADQQVLKHFSYVSTVSGGSYIGAFYGSLFVPDTLRTGGTQTPPGEFKTKAQKAADTLGPKASASKPTSVTPIAYLRDNCNYLVPNGMSDVLQSIAFSLRNWFALQYVIGVSLLTILLWISLANYTIFHFASFADHWHPLLKSVPGLLALAVSILLISPLSRAYWLTQNLAQGTHPIYKVLPAASLVLVTLIALVSVEINRPGTIMPVHSSAAASAGRAYSFIGVGAWFVILTEILAVVAFAIAWSFVNRNASPGTSGMAWRAGPRATPASRLDSRAFADRLRNALTNAYTTPLRFGRHRFFSGPIQVMIWAAAIAAIDAIGQIGYACAPVFAHHFFGSGTASQACAFATSSEAATATATATATTTATADGSFVPASLGVLASSGAAIWAAAKFLLSQGSTVTDRLMKVPRIVLASVAAILAALLTLTFWSIAARAVAAALKHYADKSALLDRLPSALQDANHNGLLFLGATCCVILILAIIDGLCIQFLNLSTYQRFYSTRLTRAFIGATNSVRLDQANRRDVTSLVPGDSIAMGQYYHGLSCAPVHLINTTVNKTIDWNSSLVQRGARGMIMSIGPAGMTVGAKLGVLQCEWNRANDISTPASHILSGHPTPGIWLESMMLGDWIAISGAAVSTGLGQMTRPGYSLLLGIANIRLGYWWDTYSAPLRQSTTSNPRARVPIPDNKDPKHPFREKVFGTQFCLTSELLGQFDGPRGRRWYLTDGGHFENTGAYELLRRQMAFIVILDNGCDPTYEFDDLANLTRRVRVDFGIEIYESSCKITSPDGLRLNPRMIAKSFDEFAKDPDYLAIRLMVAFPDGRTGQILAIKPRLSAAAPHDVRQYKNTSPDFPHETTANQFFDDVQWESHRALGYSQARALFG</sequence>
<keyword evidence="2" id="KW-1133">Transmembrane helix</keyword>
<keyword evidence="1" id="KW-0443">Lipid metabolism</keyword>
<dbReference type="SUPFAM" id="SSF52151">
    <property type="entry name" value="FabD/lysophospholipase-like"/>
    <property type="match status" value="2"/>
</dbReference>
<feature type="domain" description="PNPLA" evidence="3">
    <location>
        <begin position="79"/>
        <end position="127"/>
    </location>
</feature>
<organism evidence="4 5">
    <name type="scientific">Caballeronia udeis</name>
    <dbReference type="NCBI Taxonomy" id="1232866"/>
    <lineage>
        <taxon>Bacteria</taxon>
        <taxon>Pseudomonadati</taxon>
        <taxon>Pseudomonadota</taxon>
        <taxon>Betaproteobacteria</taxon>
        <taxon>Burkholderiales</taxon>
        <taxon>Burkholderiaceae</taxon>
        <taxon>Caballeronia</taxon>
    </lineage>
</organism>
<reference evidence="4 5" key="1">
    <citation type="submission" date="2016-01" db="EMBL/GenBank/DDBJ databases">
        <authorList>
            <person name="Oliw E.H."/>
        </authorList>
    </citation>
    <scope>NUCLEOTIDE SEQUENCE [LARGE SCALE GENOMIC DNA]</scope>
    <source>
        <strain evidence="4">LMG 27134</strain>
    </source>
</reference>
<dbReference type="EMBL" id="FCOK02000004">
    <property type="protein sequence ID" value="SAL18276.1"/>
    <property type="molecule type" value="Genomic_DNA"/>
</dbReference>
<dbReference type="GO" id="GO:0046475">
    <property type="term" value="P:glycerophospholipid catabolic process"/>
    <property type="evidence" value="ECO:0007669"/>
    <property type="project" value="TreeGrafter"/>
</dbReference>
<dbReference type="Proteomes" id="UP000054683">
    <property type="component" value="Unassembled WGS sequence"/>
</dbReference>
<evidence type="ECO:0000313" key="5">
    <source>
        <dbReference type="Proteomes" id="UP000054683"/>
    </source>
</evidence>